<sequence>MAWTILILFCLIFQLMHSSIFISKLMAKVHWQKIDNLHDLETRPDLKILLREDSYVDHALNQLHNWDVFQSRIEYFGEYDVDYAELLTKVKDGTHVMIEDEGNFQEFMMEANANESCTFHPSQFLYSAERIFSLPSTFPMRKGLVHAEEINLRLMWIDAYGLAGQYDSNVNVLSNGIFSPIKMDKDCKLNLDMVLGPDKFCYEGENTPLNEPLGWKHFRITFIYLLAGLSLACAVFMLELLHVKNAPEKIKVWM</sequence>
<keyword evidence="2" id="KW-0732">Signal</keyword>
<feature type="signal peptide" evidence="2">
    <location>
        <begin position="1"/>
        <end position="18"/>
    </location>
</feature>
<accession>A0A553P7D5</accession>
<evidence type="ECO:0000256" key="1">
    <source>
        <dbReference type="SAM" id="Phobius"/>
    </source>
</evidence>
<evidence type="ECO:0000256" key="2">
    <source>
        <dbReference type="SAM" id="SignalP"/>
    </source>
</evidence>
<protein>
    <recommendedName>
        <fullName evidence="5">Ionotropic glutamate receptor C-terminal domain-containing protein</fullName>
    </recommendedName>
</protein>
<feature type="chain" id="PRO_5021720746" description="Ionotropic glutamate receptor C-terminal domain-containing protein" evidence="2">
    <location>
        <begin position="19"/>
        <end position="254"/>
    </location>
</feature>
<reference evidence="3 4" key="1">
    <citation type="journal article" date="2018" name="Nat. Ecol. Evol.">
        <title>Genomic signatures of mitonuclear coevolution across populations of Tigriopus californicus.</title>
        <authorList>
            <person name="Barreto F.S."/>
            <person name="Watson E.T."/>
            <person name="Lima T.G."/>
            <person name="Willett C.S."/>
            <person name="Edmands S."/>
            <person name="Li W."/>
            <person name="Burton R.S."/>
        </authorList>
    </citation>
    <scope>NUCLEOTIDE SEQUENCE [LARGE SCALE GENOMIC DNA]</scope>
    <source>
        <strain evidence="3 4">San Diego</strain>
    </source>
</reference>
<organism evidence="3 4">
    <name type="scientific">Tigriopus californicus</name>
    <name type="common">Marine copepod</name>
    <dbReference type="NCBI Taxonomy" id="6832"/>
    <lineage>
        <taxon>Eukaryota</taxon>
        <taxon>Metazoa</taxon>
        <taxon>Ecdysozoa</taxon>
        <taxon>Arthropoda</taxon>
        <taxon>Crustacea</taxon>
        <taxon>Multicrustacea</taxon>
        <taxon>Hexanauplia</taxon>
        <taxon>Copepoda</taxon>
        <taxon>Harpacticoida</taxon>
        <taxon>Harpacticidae</taxon>
        <taxon>Tigriopus</taxon>
    </lineage>
</organism>
<dbReference type="EMBL" id="VCGU01000007">
    <property type="protein sequence ID" value="TRY73601.1"/>
    <property type="molecule type" value="Genomic_DNA"/>
</dbReference>
<keyword evidence="1" id="KW-0472">Membrane</keyword>
<comment type="caution">
    <text evidence="3">The sequence shown here is derived from an EMBL/GenBank/DDBJ whole genome shotgun (WGS) entry which is preliminary data.</text>
</comment>
<dbReference type="AlphaFoldDB" id="A0A553P7D5"/>
<proteinExistence type="predicted"/>
<evidence type="ECO:0000313" key="4">
    <source>
        <dbReference type="Proteomes" id="UP000318571"/>
    </source>
</evidence>
<feature type="transmembrane region" description="Helical" evidence="1">
    <location>
        <begin position="222"/>
        <end position="241"/>
    </location>
</feature>
<dbReference type="Proteomes" id="UP000318571">
    <property type="component" value="Chromosome 3"/>
</dbReference>
<keyword evidence="1" id="KW-0812">Transmembrane</keyword>
<gene>
    <name evidence="3" type="ORF">TCAL_08728</name>
</gene>
<keyword evidence="1" id="KW-1133">Transmembrane helix</keyword>
<evidence type="ECO:0008006" key="5">
    <source>
        <dbReference type="Google" id="ProtNLM"/>
    </source>
</evidence>
<name>A0A553P7D5_TIGCA</name>
<evidence type="ECO:0000313" key="3">
    <source>
        <dbReference type="EMBL" id="TRY73601.1"/>
    </source>
</evidence>
<keyword evidence="4" id="KW-1185">Reference proteome</keyword>